<comment type="function">
    <text evidence="8">Ligates lysine onto the cytidine present at position 34 of the AUA codon-specific tRNA(Ile) that contains the anticodon CAU, in an ATP-dependent manner. Cytidine is converted to lysidine, thus changing the amino acid specificity of the tRNA from methionine to isoleucine.</text>
</comment>
<dbReference type="InterPro" id="IPR014729">
    <property type="entry name" value="Rossmann-like_a/b/a_fold"/>
</dbReference>
<evidence type="ECO:0000313" key="11">
    <source>
        <dbReference type="Proteomes" id="UP000634667"/>
    </source>
</evidence>
<keyword evidence="6 8" id="KW-0067">ATP-binding</keyword>
<sequence length="452" mass="50248">MLALAQVIKTALLAQIEQLAHPAGETRLVLAYSGGLDSQVLLHILAPICHDMAIALFAVHVHHGLNRQADAWATFCETQCRARQVDFHLRYVSLDPQHNVEQEARTARYAALAQFVTTPSTLLLTAHHADDQLETVLLALKRGAGLTGLAGIPQLRAFAQGQLYRPLLTFSRQQLEAFAVAEQLHWIEDDSNANTDFDRNFLRHIIAPPLKQRWPALTKTVTRSAEHLQHAHTLAEHYTSLALTACLEGDRLNLLRLAQYHPLQQPLVIRQWLAAAGLNPDTQWLSTLQAEVIGARQDATPILHLGSLQVRRYLHWLYLLADPPAIRSGMAAVVSVGKPQYVAEGQGYLHWHAEGIQGAVAIASDHQEFTVGFGLLSSNFKPSGQPTKPLKQWFKLWQVPPWQRSQVPLLFADETLYAVVGFASRCAATAGKNWLSWQPVTPQRVPQQTLGE</sequence>
<dbReference type="PANTHER" id="PTHR43033:SF1">
    <property type="entry name" value="TRNA(ILE)-LYSIDINE SYNTHASE-RELATED"/>
    <property type="match status" value="1"/>
</dbReference>
<proteinExistence type="inferred from homology"/>
<comment type="subcellular location">
    <subcellularLocation>
        <location evidence="1 8">Cytoplasm</location>
    </subcellularLocation>
</comment>
<dbReference type="InterPro" id="IPR012094">
    <property type="entry name" value="tRNA_Ile_lys_synt"/>
</dbReference>
<feature type="domain" description="Lysidine-tRNA(Ile) synthetase C-terminal" evidence="9">
    <location>
        <begin position="369"/>
        <end position="437"/>
    </location>
</feature>
<comment type="catalytic activity">
    <reaction evidence="7 8">
        <text>cytidine(34) in tRNA(Ile2) + L-lysine + ATP = lysidine(34) in tRNA(Ile2) + AMP + diphosphate + H(+)</text>
        <dbReference type="Rhea" id="RHEA:43744"/>
        <dbReference type="Rhea" id="RHEA-COMP:10625"/>
        <dbReference type="Rhea" id="RHEA-COMP:10670"/>
        <dbReference type="ChEBI" id="CHEBI:15378"/>
        <dbReference type="ChEBI" id="CHEBI:30616"/>
        <dbReference type="ChEBI" id="CHEBI:32551"/>
        <dbReference type="ChEBI" id="CHEBI:33019"/>
        <dbReference type="ChEBI" id="CHEBI:82748"/>
        <dbReference type="ChEBI" id="CHEBI:83665"/>
        <dbReference type="ChEBI" id="CHEBI:456215"/>
        <dbReference type="EC" id="6.3.4.19"/>
    </reaction>
</comment>
<dbReference type="InterPro" id="IPR012796">
    <property type="entry name" value="Lysidine-tRNA-synth_C"/>
</dbReference>
<dbReference type="Pfam" id="PF09179">
    <property type="entry name" value="TilS"/>
    <property type="match status" value="1"/>
</dbReference>
<dbReference type="Pfam" id="PF01171">
    <property type="entry name" value="ATP_bind_3"/>
    <property type="match status" value="1"/>
</dbReference>
<organism evidence="10 11">
    <name type="scientific">Alishewanella tabrizica</name>
    <dbReference type="NCBI Taxonomy" id="671278"/>
    <lineage>
        <taxon>Bacteria</taxon>
        <taxon>Pseudomonadati</taxon>
        <taxon>Pseudomonadota</taxon>
        <taxon>Gammaproteobacteria</taxon>
        <taxon>Alteromonadales</taxon>
        <taxon>Alteromonadaceae</taxon>
        <taxon>Alishewanella</taxon>
    </lineage>
</organism>
<keyword evidence="3 8" id="KW-0436">Ligase</keyword>
<evidence type="ECO:0000256" key="8">
    <source>
        <dbReference type="HAMAP-Rule" id="MF_01161"/>
    </source>
</evidence>
<dbReference type="EMBL" id="BMYR01000001">
    <property type="protein sequence ID" value="GGW51256.1"/>
    <property type="molecule type" value="Genomic_DNA"/>
</dbReference>
<dbReference type="SUPFAM" id="SSF52402">
    <property type="entry name" value="Adenine nucleotide alpha hydrolases-like"/>
    <property type="match status" value="1"/>
</dbReference>
<dbReference type="CDD" id="cd01992">
    <property type="entry name" value="TilS_N"/>
    <property type="match status" value="1"/>
</dbReference>
<evidence type="ECO:0000256" key="1">
    <source>
        <dbReference type="ARBA" id="ARBA00004496"/>
    </source>
</evidence>
<dbReference type="InterPro" id="IPR015262">
    <property type="entry name" value="tRNA_Ile_lys_synt_subst-bd"/>
</dbReference>
<dbReference type="EC" id="6.3.4.19" evidence="8"/>
<gene>
    <name evidence="8 10" type="primary">tilS</name>
    <name evidence="10" type="ORF">GCM10008111_04020</name>
</gene>
<feature type="binding site" evidence="8">
    <location>
        <begin position="33"/>
        <end position="38"/>
    </location>
    <ligand>
        <name>ATP</name>
        <dbReference type="ChEBI" id="CHEBI:30616"/>
    </ligand>
</feature>
<evidence type="ECO:0000256" key="7">
    <source>
        <dbReference type="ARBA" id="ARBA00048539"/>
    </source>
</evidence>
<dbReference type="RefSeq" id="WP_189479938.1">
    <property type="nucleotide sequence ID" value="NZ_BMYR01000001.1"/>
</dbReference>
<dbReference type="SMART" id="SM00977">
    <property type="entry name" value="TilS_C"/>
    <property type="match status" value="1"/>
</dbReference>
<dbReference type="Pfam" id="PF11734">
    <property type="entry name" value="TilS_C"/>
    <property type="match status" value="1"/>
</dbReference>
<dbReference type="Gene3D" id="1.20.59.20">
    <property type="match status" value="1"/>
</dbReference>
<dbReference type="SUPFAM" id="SSF56037">
    <property type="entry name" value="PheT/TilS domain"/>
    <property type="match status" value="1"/>
</dbReference>
<keyword evidence="2 8" id="KW-0963">Cytoplasm</keyword>
<evidence type="ECO:0000256" key="3">
    <source>
        <dbReference type="ARBA" id="ARBA00022598"/>
    </source>
</evidence>
<reference evidence="11" key="1">
    <citation type="journal article" date="2019" name="Int. J. Syst. Evol. Microbiol.">
        <title>The Global Catalogue of Microorganisms (GCM) 10K type strain sequencing project: providing services to taxonomists for standard genome sequencing and annotation.</title>
        <authorList>
            <consortium name="The Broad Institute Genomics Platform"/>
            <consortium name="The Broad Institute Genome Sequencing Center for Infectious Disease"/>
            <person name="Wu L."/>
            <person name="Ma J."/>
        </authorList>
    </citation>
    <scope>NUCLEOTIDE SEQUENCE [LARGE SCALE GENOMIC DNA]</scope>
    <source>
        <strain evidence="11">KCTC 23723</strain>
    </source>
</reference>
<evidence type="ECO:0000259" key="9">
    <source>
        <dbReference type="SMART" id="SM00977"/>
    </source>
</evidence>
<dbReference type="NCBIfam" id="TIGR02433">
    <property type="entry name" value="lysidine_TilS_C"/>
    <property type="match status" value="1"/>
</dbReference>
<keyword evidence="11" id="KW-1185">Reference proteome</keyword>
<comment type="similarity">
    <text evidence="8">Belongs to the tRNA(Ile)-lysidine synthase family.</text>
</comment>
<dbReference type="SUPFAM" id="SSF82829">
    <property type="entry name" value="MesJ substrate recognition domain-like"/>
    <property type="match status" value="1"/>
</dbReference>
<dbReference type="Gene3D" id="3.40.50.620">
    <property type="entry name" value="HUPs"/>
    <property type="match status" value="1"/>
</dbReference>
<dbReference type="InterPro" id="IPR011063">
    <property type="entry name" value="TilS/TtcA_N"/>
</dbReference>
<evidence type="ECO:0000256" key="6">
    <source>
        <dbReference type="ARBA" id="ARBA00022840"/>
    </source>
</evidence>
<dbReference type="HAMAP" id="MF_01161">
    <property type="entry name" value="tRNA_Ile_lys_synt"/>
    <property type="match status" value="1"/>
</dbReference>
<comment type="domain">
    <text evidence="8">The N-terminal region contains the highly conserved SGGXDS motif, predicted to be a P-loop motif involved in ATP binding.</text>
</comment>
<keyword evidence="4 8" id="KW-0819">tRNA processing</keyword>
<evidence type="ECO:0000256" key="5">
    <source>
        <dbReference type="ARBA" id="ARBA00022741"/>
    </source>
</evidence>
<protein>
    <recommendedName>
        <fullName evidence="8">tRNA(Ile)-lysidine synthase</fullName>
        <ecNumber evidence="8">6.3.4.19</ecNumber>
    </recommendedName>
    <alternativeName>
        <fullName evidence="8">tRNA(Ile)-2-lysyl-cytidine synthase</fullName>
    </alternativeName>
    <alternativeName>
        <fullName evidence="8">tRNA(Ile)-lysidine synthetase</fullName>
    </alternativeName>
</protein>
<evidence type="ECO:0000313" key="10">
    <source>
        <dbReference type="EMBL" id="GGW51256.1"/>
    </source>
</evidence>
<dbReference type="NCBIfam" id="TIGR02432">
    <property type="entry name" value="lysidine_TilS_N"/>
    <property type="match status" value="1"/>
</dbReference>
<accession>A0ABQ2WEM0</accession>
<name>A0ABQ2WEM0_9ALTE</name>
<dbReference type="InterPro" id="IPR012795">
    <property type="entry name" value="tRNA_Ile_lys_synt_N"/>
</dbReference>
<keyword evidence="5 8" id="KW-0547">Nucleotide-binding</keyword>
<dbReference type="Proteomes" id="UP000634667">
    <property type="component" value="Unassembled WGS sequence"/>
</dbReference>
<dbReference type="PANTHER" id="PTHR43033">
    <property type="entry name" value="TRNA(ILE)-LYSIDINE SYNTHASE-RELATED"/>
    <property type="match status" value="1"/>
</dbReference>
<evidence type="ECO:0000256" key="2">
    <source>
        <dbReference type="ARBA" id="ARBA00022490"/>
    </source>
</evidence>
<evidence type="ECO:0000256" key="4">
    <source>
        <dbReference type="ARBA" id="ARBA00022694"/>
    </source>
</evidence>
<comment type="caution">
    <text evidence="10">The sequence shown here is derived from an EMBL/GenBank/DDBJ whole genome shotgun (WGS) entry which is preliminary data.</text>
</comment>